<feature type="transmembrane region" description="Helical" evidence="19">
    <location>
        <begin position="182"/>
        <end position="202"/>
    </location>
</feature>
<keyword evidence="10 18" id="KW-0808">Transferase</keyword>
<comment type="similarity">
    <text evidence="5 18">Belongs to the CDS family.</text>
</comment>
<evidence type="ECO:0000256" key="12">
    <source>
        <dbReference type="ARBA" id="ARBA00022695"/>
    </source>
</evidence>
<evidence type="ECO:0000256" key="18">
    <source>
        <dbReference type="RuleBase" id="RU003938"/>
    </source>
</evidence>
<dbReference type="GO" id="GO:0016024">
    <property type="term" value="P:CDP-diacylglycerol biosynthetic process"/>
    <property type="evidence" value="ECO:0007669"/>
    <property type="project" value="TreeGrafter"/>
</dbReference>
<keyword evidence="11 18" id="KW-0812">Transmembrane</keyword>
<comment type="pathway">
    <text evidence="3 18">Phospholipid metabolism; CDP-diacylglycerol biosynthesis; CDP-diacylglycerol from sn-glycerol 3-phosphate: step 3/3.</text>
</comment>
<evidence type="ECO:0000256" key="10">
    <source>
        <dbReference type="ARBA" id="ARBA00022679"/>
    </source>
</evidence>
<evidence type="ECO:0000313" key="20">
    <source>
        <dbReference type="EMBL" id="GGK26451.1"/>
    </source>
</evidence>
<feature type="transmembrane region" description="Helical" evidence="19">
    <location>
        <begin position="263"/>
        <end position="281"/>
    </location>
</feature>
<evidence type="ECO:0000256" key="1">
    <source>
        <dbReference type="ARBA" id="ARBA00001698"/>
    </source>
</evidence>
<evidence type="ECO:0000256" key="7">
    <source>
        <dbReference type="ARBA" id="ARBA00019373"/>
    </source>
</evidence>
<evidence type="ECO:0000256" key="15">
    <source>
        <dbReference type="ARBA" id="ARBA00023136"/>
    </source>
</evidence>
<gene>
    <name evidence="20" type="ORF">GCM10011322_11050</name>
</gene>
<keyword evidence="9" id="KW-0444">Lipid biosynthesis</keyword>
<dbReference type="Pfam" id="PF01148">
    <property type="entry name" value="CTP_transf_1"/>
    <property type="match status" value="1"/>
</dbReference>
<evidence type="ECO:0000256" key="17">
    <source>
        <dbReference type="ARBA" id="ARBA00023264"/>
    </source>
</evidence>
<name>A0A917Q5W7_9HYPH</name>
<keyword evidence="16" id="KW-0594">Phospholipid biosynthesis</keyword>
<keyword evidence="13 19" id="KW-1133">Transmembrane helix</keyword>
<protein>
    <recommendedName>
        <fullName evidence="7 18">Phosphatidate cytidylyltransferase</fullName>
        <ecNumber evidence="6 18">2.7.7.41</ecNumber>
    </recommendedName>
</protein>
<dbReference type="PROSITE" id="PS01315">
    <property type="entry name" value="CDS"/>
    <property type="match status" value="1"/>
</dbReference>
<keyword evidence="14" id="KW-0443">Lipid metabolism</keyword>
<evidence type="ECO:0000313" key="21">
    <source>
        <dbReference type="Proteomes" id="UP000600449"/>
    </source>
</evidence>
<sequence length="282" mass="28900">MPAPGPQQGGRGFLRSETGIRLLSSLVLVALALASAWAGGPFLAAFWLLAAGAAAIEWRQVGKLERPLPMRFALFAGILAASILSVVDPPSAVVLVVAALAILAVLAAGRGRRDRVWGLVGLGVTTILATAPVLVREHPALGLTGLLWIFAVVWGTDVAAYFTGRALGGPKLAPRISPGKTWSGFFGGLAVGTLLGTLVAAIGEGLGWERPLSWFALVLLAALASVVGQIGDLAESALKRHFKVKDSSKLIPGHGGVLDRIDAFTAVCAFVLAGLALAALAG</sequence>
<feature type="transmembrane region" description="Helical" evidence="19">
    <location>
        <begin position="116"/>
        <end position="135"/>
    </location>
</feature>
<dbReference type="EMBL" id="BMMF01000003">
    <property type="protein sequence ID" value="GGK26451.1"/>
    <property type="molecule type" value="Genomic_DNA"/>
</dbReference>
<organism evidence="20 21">
    <name type="scientific">Salinarimonas ramus</name>
    <dbReference type="NCBI Taxonomy" id="690164"/>
    <lineage>
        <taxon>Bacteria</taxon>
        <taxon>Pseudomonadati</taxon>
        <taxon>Pseudomonadota</taxon>
        <taxon>Alphaproteobacteria</taxon>
        <taxon>Hyphomicrobiales</taxon>
        <taxon>Salinarimonadaceae</taxon>
        <taxon>Salinarimonas</taxon>
    </lineage>
</organism>
<feature type="transmembrane region" description="Helical" evidence="19">
    <location>
        <begin position="68"/>
        <end position="86"/>
    </location>
</feature>
<dbReference type="PANTHER" id="PTHR46382:SF1">
    <property type="entry name" value="PHOSPHATIDATE CYTIDYLYLTRANSFERASE"/>
    <property type="match status" value="1"/>
</dbReference>
<feature type="transmembrane region" description="Helical" evidence="19">
    <location>
        <begin position="23"/>
        <end position="56"/>
    </location>
</feature>
<evidence type="ECO:0000256" key="6">
    <source>
        <dbReference type="ARBA" id="ARBA00012487"/>
    </source>
</evidence>
<keyword evidence="21" id="KW-1185">Reference proteome</keyword>
<feature type="transmembrane region" description="Helical" evidence="19">
    <location>
        <begin position="141"/>
        <end position="162"/>
    </location>
</feature>
<keyword evidence="8" id="KW-1003">Cell membrane</keyword>
<evidence type="ECO:0000256" key="3">
    <source>
        <dbReference type="ARBA" id="ARBA00005119"/>
    </source>
</evidence>
<dbReference type="GO" id="GO:0004605">
    <property type="term" value="F:phosphatidate cytidylyltransferase activity"/>
    <property type="evidence" value="ECO:0007669"/>
    <property type="project" value="UniProtKB-EC"/>
</dbReference>
<dbReference type="EC" id="2.7.7.41" evidence="6 18"/>
<dbReference type="InterPro" id="IPR000374">
    <property type="entry name" value="PC_trans"/>
</dbReference>
<evidence type="ECO:0000256" key="8">
    <source>
        <dbReference type="ARBA" id="ARBA00022475"/>
    </source>
</evidence>
<evidence type="ECO:0000256" key="19">
    <source>
        <dbReference type="SAM" id="Phobius"/>
    </source>
</evidence>
<evidence type="ECO:0000256" key="2">
    <source>
        <dbReference type="ARBA" id="ARBA00004651"/>
    </source>
</evidence>
<dbReference type="RefSeq" id="WP_188910461.1">
    <property type="nucleotide sequence ID" value="NZ_BMMF01000003.1"/>
</dbReference>
<keyword evidence="12 18" id="KW-0548">Nucleotidyltransferase</keyword>
<comment type="catalytic activity">
    <reaction evidence="1 18">
        <text>a 1,2-diacyl-sn-glycero-3-phosphate + CTP + H(+) = a CDP-1,2-diacyl-sn-glycerol + diphosphate</text>
        <dbReference type="Rhea" id="RHEA:16229"/>
        <dbReference type="ChEBI" id="CHEBI:15378"/>
        <dbReference type="ChEBI" id="CHEBI:33019"/>
        <dbReference type="ChEBI" id="CHEBI:37563"/>
        <dbReference type="ChEBI" id="CHEBI:58332"/>
        <dbReference type="ChEBI" id="CHEBI:58608"/>
        <dbReference type="EC" id="2.7.7.41"/>
    </reaction>
</comment>
<evidence type="ECO:0000256" key="11">
    <source>
        <dbReference type="ARBA" id="ARBA00022692"/>
    </source>
</evidence>
<evidence type="ECO:0000256" key="14">
    <source>
        <dbReference type="ARBA" id="ARBA00023098"/>
    </source>
</evidence>
<evidence type="ECO:0000256" key="9">
    <source>
        <dbReference type="ARBA" id="ARBA00022516"/>
    </source>
</evidence>
<reference evidence="20 21" key="1">
    <citation type="journal article" date="2014" name="Int. J. Syst. Evol. Microbiol.">
        <title>Complete genome sequence of Corynebacterium casei LMG S-19264T (=DSM 44701T), isolated from a smear-ripened cheese.</title>
        <authorList>
            <consortium name="US DOE Joint Genome Institute (JGI-PGF)"/>
            <person name="Walter F."/>
            <person name="Albersmeier A."/>
            <person name="Kalinowski J."/>
            <person name="Ruckert C."/>
        </authorList>
    </citation>
    <scope>NUCLEOTIDE SEQUENCE [LARGE SCALE GENOMIC DNA]</scope>
    <source>
        <strain evidence="20 21">CGMCC 1.9161</strain>
    </source>
</reference>
<keyword evidence="15 19" id="KW-0472">Membrane</keyword>
<comment type="caution">
    <text evidence="20">The sequence shown here is derived from an EMBL/GenBank/DDBJ whole genome shotgun (WGS) entry which is preliminary data.</text>
</comment>
<evidence type="ECO:0000256" key="4">
    <source>
        <dbReference type="ARBA" id="ARBA00005189"/>
    </source>
</evidence>
<comment type="subcellular location">
    <subcellularLocation>
        <location evidence="2">Cell membrane</location>
        <topology evidence="2">Multi-pass membrane protein</topology>
    </subcellularLocation>
</comment>
<keyword evidence="17" id="KW-1208">Phospholipid metabolism</keyword>
<feature type="transmembrane region" description="Helical" evidence="19">
    <location>
        <begin position="92"/>
        <end position="109"/>
    </location>
</feature>
<proteinExistence type="inferred from homology"/>
<dbReference type="PANTHER" id="PTHR46382">
    <property type="entry name" value="PHOSPHATIDATE CYTIDYLYLTRANSFERASE"/>
    <property type="match status" value="1"/>
</dbReference>
<dbReference type="AlphaFoldDB" id="A0A917Q5W7"/>
<feature type="transmembrane region" description="Helical" evidence="19">
    <location>
        <begin position="214"/>
        <end position="234"/>
    </location>
</feature>
<evidence type="ECO:0000256" key="13">
    <source>
        <dbReference type="ARBA" id="ARBA00022989"/>
    </source>
</evidence>
<evidence type="ECO:0000256" key="5">
    <source>
        <dbReference type="ARBA" id="ARBA00010185"/>
    </source>
</evidence>
<evidence type="ECO:0000256" key="16">
    <source>
        <dbReference type="ARBA" id="ARBA00023209"/>
    </source>
</evidence>
<comment type="pathway">
    <text evidence="4">Lipid metabolism.</text>
</comment>
<dbReference type="Proteomes" id="UP000600449">
    <property type="component" value="Unassembled WGS sequence"/>
</dbReference>
<dbReference type="GO" id="GO:0005886">
    <property type="term" value="C:plasma membrane"/>
    <property type="evidence" value="ECO:0007669"/>
    <property type="project" value="UniProtKB-SubCell"/>
</dbReference>
<accession>A0A917Q5W7</accession>